<dbReference type="SMR" id="A0A482WSC0"/>
<evidence type="ECO:0000256" key="2">
    <source>
        <dbReference type="ARBA" id="ARBA00022729"/>
    </source>
</evidence>
<dbReference type="GO" id="GO:0004620">
    <property type="term" value="F:phospholipase activity"/>
    <property type="evidence" value="ECO:0007669"/>
    <property type="project" value="InterPro"/>
</dbReference>
<dbReference type="GO" id="GO:0005576">
    <property type="term" value="C:extracellular region"/>
    <property type="evidence" value="ECO:0007669"/>
    <property type="project" value="TreeGrafter"/>
</dbReference>
<dbReference type="PANTHER" id="PTHR12370">
    <property type="entry name" value="PHOSPHOLIPASE B-RELATED"/>
    <property type="match status" value="1"/>
</dbReference>
<dbReference type="PANTHER" id="PTHR12370:SF3">
    <property type="entry name" value="PHOSPHOLIPASE B-LIKE 2-RELATED"/>
    <property type="match status" value="1"/>
</dbReference>
<proteinExistence type="inferred from homology"/>
<keyword evidence="4 7" id="KW-0442">Lipid degradation</keyword>
<comment type="function">
    <text evidence="7">Putative phospholipase.</text>
</comment>
<evidence type="ECO:0000256" key="1">
    <source>
        <dbReference type="ARBA" id="ARBA00007835"/>
    </source>
</evidence>
<dbReference type="InterPro" id="IPR007000">
    <property type="entry name" value="PLipase_B-like"/>
</dbReference>
<keyword evidence="3 7" id="KW-0378">Hydrolase</keyword>
<keyword evidence="2" id="KW-0732">Signal</keyword>
<dbReference type="Gene3D" id="3.60.60.30">
    <property type="match status" value="1"/>
</dbReference>
<name>A0A482WSC0_LAOST</name>
<evidence type="ECO:0000256" key="6">
    <source>
        <dbReference type="ARBA" id="ARBA00023180"/>
    </source>
</evidence>
<sequence length="311" mass="35850">MIKSELKVMETTNEVFNTSLFKGFEPNGEVWEAVRSTVANRLAFDGKSWHETFKKFNSGTYNNQWMVLDYNYFVPGKKPESYLLWVGEQLPRFYQYEDVTDVLVNQGYWASYNVPYFKEVFERSGYKEAVHVNGTWFSYTEAPRAKIFARDQGNLTDMESFMKLMRSNNFKHDPFAFCNCTPPYSASGAIAARRDLNPVDGKGEQVCKPYGAIDAKITNHSMFKRYEFTAVVGPTQGTNDELPVFKWSESAFAKEAPHMLQPDVFNFTPLTFEWKYVEGKRGLDENSENGSVDYNIWEEVFAGDDNNIPID</sequence>
<reference evidence="8 9" key="1">
    <citation type="journal article" date="2017" name="Gigascience">
        <title>Genome sequence of the small brown planthopper, Laodelphax striatellus.</title>
        <authorList>
            <person name="Zhu J."/>
            <person name="Jiang F."/>
            <person name="Wang X."/>
            <person name="Yang P."/>
            <person name="Bao Y."/>
            <person name="Zhao W."/>
            <person name="Wang W."/>
            <person name="Lu H."/>
            <person name="Wang Q."/>
            <person name="Cui N."/>
            <person name="Li J."/>
            <person name="Chen X."/>
            <person name="Luo L."/>
            <person name="Yu J."/>
            <person name="Kang L."/>
            <person name="Cui F."/>
        </authorList>
    </citation>
    <scope>NUCLEOTIDE SEQUENCE [LARGE SCALE GENOMIC DNA]</scope>
    <source>
        <strain evidence="8">Lst14</strain>
    </source>
</reference>
<evidence type="ECO:0000313" key="8">
    <source>
        <dbReference type="EMBL" id="RZF36444.1"/>
    </source>
</evidence>
<dbReference type="OrthoDB" id="443524at2759"/>
<evidence type="ECO:0000256" key="7">
    <source>
        <dbReference type="RuleBase" id="RU364138"/>
    </source>
</evidence>
<dbReference type="Pfam" id="PF04916">
    <property type="entry name" value="Phospholip_B"/>
    <property type="match status" value="1"/>
</dbReference>
<dbReference type="EMBL" id="QKKF02026398">
    <property type="protein sequence ID" value="RZF36444.1"/>
    <property type="molecule type" value="Genomic_DNA"/>
</dbReference>
<dbReference type="GO" id="GO:0009395">
    <property type="term" value="P:phospholipid catabolic process"/>
    <property type="evidence" value="ECO:0007669"/>
    <property type="project" value="TreeGrafter"/>
</dbReference>
<keyword evidence="5 7" id="KW-0443">Lipid metabolism</keyword>
<comment type="similarity">
    <text evidence="1 7">Belongs to the phospholipase B-like family.</text>
</comment>
<organism evidence="8 9">
    <name type="scientific">Laodelphax striatellus</name>
    <name type="common">Small brown planthopper</name>
    <name type="synonym">Delphax striatella</name>
    <dbReference type="NCBI Taxonomy" id="195883"/>
    <lineage>
        <taxon>Eukaryota</taxon>
        <taxon>Metazoa</taxon>
        <taxon>Ecdysozoa</taxon>
        <taxon>Arthropoda</taxon>
        <taxon>Hexapoda</taxon>
        <taxon>Insecta</taxon>
        <taxon>Pterygota</taxon>
        <taxon>Neoptera</taxon>
        <taxon>Paraneoptera</taxon>
        <taxon>Hemiptera</taxon>
        <taxon>Auchenorrhyncha</taxon>
        <taxon>Fulgoroidea</taxon>
        <taxon>Delphacidae</taxon>
        <taxon>Criomorphinae</taxon>
        <taxon>Laodelphax</taxon>
    </lineage>
</organism>
<protein>
    <recommendedName>
        <fullName evidence="7">Phospholipase B-like</fullName>
        <ecNumber evidence="7">3.1.1.-</ecNumber>
    </recommendedName>
</protein>
<comment type="caution">
    <text evidence="8">The sequence shown here is derived from an EMBL/GenBank/DDBJ whole genome shotgun (WGS) entry which is preliminary data.</text>
</comment>
<evidence type="ECO:0000256" key="3">
    <source>
        <dbReference type="ARBA" id="ARBA00022801"/>
    </source>
</evidence>
<accession>A0A482WSC0</accession>
<evidence type="ECO:0000256" key="4">
    <source>
        <dbReference type="ARBA" id="ARBA00022963"/>
    </source>
</evidence>
<dbReference type="Proteomes" id="UP000291343">
    <property type="component" value="Unassembled WGS sequence"/>
</dbReference>
<gene>
    <name evidence="8" type="ORF">LSTR_LSTR009540</name>
</gene>
<dbReference type="EC" id="3.1.1.-" evidence="7"/>
<dbReference type="InParanoid" id="A0A482WSC0"/>
<dbReference type="AlphaFoldDB" id="A0A482WSC0"/>
<evidence type="ECO:0000256" key="5">
    <source>
        <dbReference type="ARBA" id="ARBA00023098"/>
    </source>
</evidence>
<evidence type="ECO:0000313" key="9">
    <source>
        <dbReference type="Proteomes" id="UP000291343"/>
    </source>
</evidence>
<keyword evidence="9" id="KW-1185">Reference proteome</keyword>
<keyword evidence="6" id="KW-0325">Glycoprotein</keyword>